<accession>H5SQH4</accession>
<proteinExistence type="predicted"/>
<dbReference type="EMBL" id="AP011800">
    <property type="protein sequence ID" value="BAL58410.1"/>
    <property type="molecule type" value="Genomic_DNA"/>
</dbReference>
<gene>
    <name evidence="1" type="ORF">HGMM_OP1C105</name>
</gene>
<dbReference type="AlphaFoldDB" id="H5SQH4"/>
<evidence type="ECO:0000313" key="1">
    <source>
        <dbReference type="EMBL" id="BAL58410.1"/>
    </source>
</evidence>
<protein>
    <submittedName>
        <fullName evidence="1">Hypothetical conserved protein</fullName>
    </submittedName>
</protein>
<organism evidence="1">
    <name type="scientific">Acetithermum autotrophicum</name>
    <dbReference type="NCBI Taxonomy" id="1446466"/>
    <lineage>
        <taxon>Bacteria</taxon>
        <taxon>Candidatus Bipolaricaulota</taxon>
        <taxon>Candidatus Acetithermum</taxon>
    </lineage>
</organism>
<name>H5SQH4_ACEAU</name>
<reference evidence="1" key="1">
    <citation type="journal article" date="2005" name="Environ. Microbiol.">
        <title>Genetic and functional properties of uncultivated thermophilic crenarchaeotes from a subsurface gold mine as revealed by analysis of genome fragments.</title>
        <authorList>
            <person name="Nunoura T."/>
            <person name="Hirayama H."/>
            <person name="Takami H."/>
            <person name="Oida H."/>
            <person name="Nishi S."/>
            <person name="Shimamura S."/>
            <person name="Suzuki Y."/>
            <person name="Inagaki F."/>
            <person name="Takai K."/>
            <person name="Nealson K.H."/>
            <person name="Horikoshi K."/>
        </authorList>
    </citation>
    <scope>NUCLEOTIDE SEQUENCE</scope>
</reference>
<sequence>MSLAGCAPAVIKEAQLDQPFTLFVRQKATIEDLQIRFISVPEDSRCPSDVTCIWAGNAKIVLGVSLRESTTETAITLNTNTEPTEALYAGYRIRFVSLKPIPVSGRTINPAEYHVTLIVSRAS</sequence>
<reference evidence="1" key="2">
    <citation type="journal article" date="2012" name="PLoS ONE">
        <title>A Deeply Branching Thermophilic Bacterium with an Ancient Acetyl-CoA Pathway Dominates a Subsurface Ecosystem.</title>
        <authorList>
            <person name="Takami H."/>
            <person name="Noguchi H."/>
            <person name="Takaki Y."/>
            <person name="Uchiyama I."/>
            <person name="Toyoda A."/>
            <person name="Nishi S."/>
            <person name="Chee G.-J."/>
            <person name="Arai W."/>
            <person name="Nunoura T."/>
            <person name="Itoh T."/>
            <person name="Hattori M."/>
            <person name="Takai K."/>
        </authorList>
    </citation>
    <scope>NUCLEOTIDE SEQUENCE</scope>
</reference>